<keyword evidence="1" id="KW-0732">Signal</keyword>
<dbReference type="SUPFAM" id="SSF48726">
    <property type="entry name" value="Immunoglobulin"/>
    <property type="match status" value="3"/>
</dbReference>
<dbReference type="SMART" id="SM00409">
    <property type="entry name" value="IG"/>
    <property type="match status" value="3"/>
</dbReference>
<gene>
    <name evidence="7" type="primary">LOC115580502</name>
</gene>
<keyword evidence="2" id="KW-0325">Glycoprotein</keyword>
<evidence type="ECO:0000313" key="8">
    <source>
        <dbReference type="Proteomes" id="UP000472265"/>
    </source>
</evidence>
<dbReference type="InterPro" id="IPR013151">
    <property type="entry name" value="Immunoglobulin_dom"/>
</dbReference>
<dbReference type="Pfam" id="PF00047">
    <property type="entry name" value="ig"/>
    <property type="match status" value="1"/>
</dbReference>
<dbReference type="InterPro" id="IPR013783">
    <property type="entry name" value="Ig-like_fold"/>
</dbReference>
<dbReference type="InParanoid" id="A0A671TJQ4"/>
<dbReference type="PANTHER" id="PTHR44427">
    <property type="entry name" value="CARCINOEMBRYONIC ANTIGEN-RELATED CELL ADHESION MOLECULE 19"/>
    <property type="match status" value="1"/>
</dbReference>
<dbReference type="CDD" id="cd00096">
    <property type="entry name" value="Ig"/>
    <property type="match status" value="2"/>
</dbReference>
<evidence type="ECO:0000256" key="1">
    <source>
        <dbReference type="ARBA" id="ARBA00022729"/>
    </source>
</evidence>
<dbReference type="Ensembl" id="ENSSAUT00010002365.1">
    <property type="protein sequence ID" value="ENSSAUP00010002253.1"/>
    <property type="gene ID" value="ENSSAUG00010001110.1"/>
</dbReference>
<proteinExistence type="predicted"/>
<evidence type="ECO:0000256" key="2">
    <source>
        <dbReference type="ARBA" id="ARBA00023180"/>
    </source>
</evidence>
<keyword evidence="5" id="KW-1133">Transmembrane helix</keyword>
<protein>
    <submittedName>
        <fullName evidence="7">Fc receptor-like protein 5</fullName>
    </submittedName>
</protein>
<evidence type="ECO:0000313" key="7">
    <source>
        <dbReference type="Ensembl" id="ENSSAUP00010002253.1"/>
    </source>
</evidence>
<dbReference type="AlphaFoldDB" id="A0A671TJQ4"/>
<accession>A0A671TJQ4</accession>
<dbReference type="GeneTree" id="ENSGT00530000069282"/>
<dbReference type="Gene3D" id="2.60.40.10">
    <property type="entry name" value="Immunoglobulins"/>
    <property type="match status" value="3"/>
</dbReference>
<sequence length="541" mass="58894">MQKTVMKNLQTLNVLPILALATLFIRISGSTSLRLLLTGPDMAYLGSRVTFWCTAIDSSPPVTYELIGDGGVLIGTDIDLEGDRGARFVLKVTATSEGSYHCTAAAGGSTGVSNSIKLTVVTPASNTRVTSEPFPPVAYEGSGFVLNCTTKGSHLSYTWFFNRKEVTSNTSPAFQLSGNKLVMGNVTFEHAGSYYCMATSRVQDTERFSNSAPVQLTVKVNISKPRISFSISKEGASYHGNVTCWSTRGSPPVNFSLSLDDREVGSVTATESLTAWFPVDMVPGLDMGEARCRVTTEVQELMSDPVTLVVVPVGGKVKMEVDYLYRADSELAAARLTCQVSRGTFPYVSWLFNNSVLPSETHVDSHIQPALSQYAVADHRRTLFLAKLGPEESGYYRCKARDSYDDSGPWVESPDMLVRVTDRYHNSMPPATPSTETPQNAPKTTIEAIAIAFCCFLLLTLAACVGCVYTMFDHEQAHAPVATTNPSLDALPLSSPQSQSEGNPADTSSTDSSVQNQVYRPAKHVTTLHRKENNRYNIIYR</sequence>
<keyword evidence="8" id="KW-1185">Reference proteome</keyword>
<feature type="domain" description="Ig-like" evidence="6">
    <location>
        <begin position="305"/>
        <end position="403"/>
    </location>
</feature>
<reference evidence="7" key="2">
    <citation type="submission" date="2025-08" db="UniProtKB">
        <authorList>
            <consortium name="Ensembl"/>
        </authorList>
    </citation>
    <scope>IDENTIFICATION</scope>
</reference>
<dbReference type="SMART" id="SM00408">
    <property type="entry name" value="IGc2"/>
    <property type="match status" value="2"/>
</dbReference>
<dbReference type="PANTHER" id="PTHR44427:SF5">
    <property type="entry name" value="V-SET AND IMMUNOGLOBULIN DOMAIN-CONTAINING PROTEIN 10-LIKE"/>
    <property type="match status" value="1"/>
</dbReference>
<dbReference type="OMA" id="AGNYYCI"/>
<organism evidence="7 8">
    <name type="scientific">Sparus aurata</name>
    <name type="common">Gilthead sea bream</name>
    <dbReference type="NCBI Taxonomy" id="8175"/>
    <lineage>
        <taxon>Eukaryota</taxon>
        <taxon>Metazoa</taxon>
        <taxon>Chordata</taxon>
        <taxon>Craniata</taxon>
        <taxon>Vertebrata</taxon>
        <taxon>Euteleostomi</taxon>
        <taxon>Actinopterygii</taxon>
        <taxon>Neopterygii</taxon>
        <taxon>Teleostei</taxon>
        <taxon>Neoteleostei</taxon>
        <taxon>Acanthomorphata</taxon>
        <taxon>Eupercaria</taxon>
        <taxon>Spariformes</taxon>
        <taxon>Sparidae</taxon>
        <taxon>Sparus</taxon>
    </lineage>
</organism>
<dbReference type="InterPro" id="IPR036179">
    <property type="entry name" value="Ig-like_dom_sf"/>
</dbReference>
<feature type="region of interest" description="Disordered" evidence="4">
    <location>
        <begin position="488"/>
        <end position="522"/>
    </location>
</feature>
<keyword evidence="5" id="KW-0812">Transmembrane</keyword>
<feature type="compositionally biased region" description="Polar residues" evidence="4">
    <location>
        <begin position="494"/>
        <end position="518"/>
    </location>
</feature>
<dbReference type="InterPro" id="IPR003598">
    <property type="entry name" value="Ig_sub2"/>
</dbReference>
<reference evidence="7" key="1">
    <citation type="submission" date="2021-04" db="EMBL/GenBank/DDBJ databases">
        <authorList>
            <consortium name="Wellcome Sanger Institute Data Sharing"/>
        </authorList>
    </citation>
    <scope>NUCLEOTIDE SEQUENCE [LARGE SCALE GENOMIC DNA]</scope>
</reference>
<evidence type="ECO:0000256" key="5">
    <source>
        <dbReference type="SAM" id="Phobius"/>
    </source>
</evidence>
<feature type="domain" description="Ig-like" evidence="6">
    <location>
        <begin position="123"/>
        <end position="215"/>
    </location>
</feature>
<evidence type="ECO:0000259" key="6">
    <source>
        <dbReference type="PROSITE" id="PS50835"/>
    </source>
</evidence>
<keyword evidence="5" id="KW-0472">Membrane</keyword>
<evidence type="ECO:0000256" key="3">
    <source>
        <dbReference type="ARBA" id="ARBA00023319"/>
    </source>
</evidence>
<reference evidence="7" key="3">
    <citation type="submission" date="2025-09" db="UniProtKB">
        <authorList>
            <consortium name="Ensembl"/>
        </authorList>
    </citation>
    <scope>IDENTIFICATION</scope>
</reference>
<keyword evidence="3" id="KW-0393">Immunoglobulin domain</keyword>
<dbReference type="InterPro" id="IPR003599">
    <property type="entry name" value="Ig_sub"/>
</dbReference>
<feature type="transmembrane region" description="Helical" evidence="5">
    <location>
        <begin position="448"/>
        <end position="472"/>
    </location>
</feature>
<dbReference type="Pfam" id="PF13895">
    <property type="entry name" value="Ig_2"/>
    <property type="match status" value="1"/>
</dbReference>
<dbReference type="InterPro" id="IPR050831">
    <property type="entry name" value="CEA_cell_adhesion"/>
</dbReference>
<dbReference type="Proteomes" id="UP000472265">
    <property type="component" value="Chromosome 1"/>
</dbReference>
<dbReference type="Pfam" id="PF13927">
    <property type="entry name" value="Ig_3"/>
    <property type="match status" value="1"/>
</dbReference>
<name>A0A671TJQ4_SPAAU</name>
<evidence type="ECO:0000256" key="4">
    <source>
        <dbReference type="SAM" id="MobiDB-lite"/>
    </source>
</evidence>
<dbReference type="PROSITE" id="PS50835">
    <property type="entry name" value="IG_LIKE"/>
    <property type="match status" value="3"/>
</dbReference>
<feature type="domain" description="Ig-like" evidence="6">
    <location>
        <begin position="16"/>
        <end position="119"/>
    </location>
</feature>
<dbReference type="InterPro" id="IPR007110">
    <property type="entry name" value="Ig-like_dom"/>
</dbReference>